<evidence type="ECO:0000313" key="1">
    <source>
        <dbReference type="EMBL" id="QJA89340.1"/>
    </source>
</evidence>
<sequence>MTIKQQQSAALRAALGDEAWKYLEEETMRPYASWREFPTCPFCGEEEHDWWDGVGQKNDGDTWLIKCSECRNTYRVMLSIEASFKSEVVA</sequence>
<name>A0A6M3L4A1_9ZZZZ</name>
<gene>
    <name evidence="1" type="ORF">MM415B02564_0003</name>
</gene>
<protein>
    <recommendedName>
        <fullName evidence="2">Restriction alleviation protein</fullName>
    </recommendedName>
</protein>
<evidence type="ECO:0008006" key="2">
    <source>
        <dbReference type="Google" id="ProtNLM"/>
    </source>
</evidence>
<accession>A0A6M3L4A1</accession>
<proteinExistence type="predicted"/>
<dbReference type="AlphaFoldDB" id="A0A6M3L4A1"/>
<reference evidence="1" key="1">
    <citation type="submission" date="2020-03" db="EMBL/GenBank/DDBJ databases">
        <title>The deep terrestrial virosphere.</title>
        <authorList>
            <person name="Holmfeldt K."/>
            <person name="Nilsson E."/>
            <person name="Simone D."/>
            <person name="Lopez-Fernandez M."/>
            <person name="Wu X."/>
            <person name="de Brujin I."/>
            <person name="Lundin D."/>
            <person name="Andersson A."/>
            <person name="Bertilsson S."/>
            <person name="Dopson M."/>
        </authorList>
    </citation>
    <scope>NUCLEOTIDE SEQUENCE</scope>
    <source>
        <strain evidence="1">MM415B02564</strain>
    </source>
</reference>
<organism evidence="1">
    <name type="scientific">viral metagenome</name>
    <dbReference type="NCBI Taxonomy" id="1070528"/>
    <lineage>
        <taxon>unclassified sequences</taxon>
        <taxon>metagenomes</taxon>
        <taxon>organismal metagenomes</taxon>
    </lineage>
</organism>
<dbReference type="EMBL" id="MT142840">
    <property type="protein sequence ID" value="QJA89340.1"/>
    <property type="molecule type" value="Genomic_DNA"/>
</dbReference>